<proteinExistence type="predicted"/>
<protein>
    <submittedName>
        <fullName evidence="1">Uncharacterized protein</fullName>
    </submittedName>
</protein>
<evidence type="ECO:0000313" key="1">
    <source>
        <dbReference type="EMBL" id="CDQ10425.1"/>
    </source>
</evidence>
<reference evidence="1" key="1">
    <citation type="submission" date="2014-03" db="EMBL/GenBank/DDBJ databases">
        <authorList>
            <person name="Genoscope - CEA"/>
        </authorList>
    </citation>
    <scope>NUCLEOTIDE SEQUENCE [LARGE SCALE GENOMIC DNA]</scope>
    <source>
        <strain evidence="1">CF27</strain>
    </source>
</reference>
<evidence type="ECO:0000313" key="2">
    <source>
        <dbReference type="EMBL" id="SMH64451.1"/>
    </source>
</evidence>
<keyword evidence="3" id="KW-1185">Reference proteome</keyword>
<dbReference type="EMBL" id="LT841305">
    <property type="protein sequence ID" value="SMH64451.1"/>
    <property type="molecule type" value="Genomic_DNA"/>
</dbReference>
<dbReference type="Proteomes" id="UP000193925">
    <property type="component" value="Chromosome AFERRI"/>
</dbReference>
<reference evidence="1" key="2">
    <citation type="submission" date="2014-07" db="EMBL/GenBank/DDBJ databases">
        <title>Initial genome analysis of the psychrotolerant acidophile Acidithiobacillus ferrivorans CF27: insights into iron and sulfur oxidation pathways and into biofilm formation.</title>
        <authorList>
            <person name="Talla E."/>
            <person name="Hedrich S."/>
            <person name="Mangenot S."/>
            <person name="Ji B."/>
            <person name="Johnson D.B."/>
            <person name="Barbe V."/>
            <person name="Bonnefoy V."/>
        </authorList>
    </citation>
    <scope>NUCLEOTIDE SEQUENCE [LARGE SCALE GENOMIC DNA]</scope>
    <source>
        <strain evidence="1">CF27</strain>
    </source>
</reference>
<accession>A0A060UPS1</accession>
<name>A0A060UPS1_9PROT</name>
<sequence length="71" mass="8688">MKRDYGYQHRQQLIVQGRTELEMEMRTNWRLWVQVTWRRLMRGNFKHAYTSGTVAQKAVKSSKRRLCRFIA</sequence>
<dbReference type="RefSeq" id="WP_156103856.1">
    <property type="nucleotide sequence ID" value="NZ_CCCS020000035.1"/>
</dbReference>
<dbReference type="AlphaFoldDB" id="A0A060UPS1"/>
<gene>
    <name evidence="2" type="ORF">AFERRI_10484</name>
    <name evidence="1" type="ORF">AFERRI_400206</name>
</gene>
<dbReference type="EMBL" id="CCCS020000035">
    <property type="protein sequence ID" value="CDQ10425.1"/>
    <property type="molecule type" value="Genomic_DNA"/>
</dbReference>
<evidence type="ECO:0000313" key="3">
    <source>
        <dbReference type="Proteomes" id="UP000193925"/>
    </source>
</evidence>
<reference evidence="2 3" key="3">
    <citation type="submission" date="2017-03" db="EMBL/GenBank/DDBJ databases">
        <authorList>
            <person name="Regsiter A."/>
            <person name="William W."/>
        </authorList>
    </citation>
    <scope>NUCLEOTIDE SEQUENCE [LARGE SCALE GENOMIC DNA]</scope>
    <source>
        <strain evidence="2">PRJEB5721</strain>
    </source>
</reference>
<organism evidence="1">
    <name type="scientific">Acidithiobacillus ferrivorans</name>
    <dbReference type="NCBI Taxonomy" id="160808"/>
    <lineage>
        <taxon>Bacteria</taxon>
        <taxon>Pseudomonadati</taxon>
        <taxon>Pseudomonadota</taxon>
        <taxon>Acidithiobacillia</taxon>
        <taxon>Acidithiobacillales</taxon>
        <taxon>Acidithiobacillaceae</taxon>
        <taxon>Acidithiobacillus</taxon>
    </lineage>
</organism>